<feature type="compositionally biased region" description="Polar residues" evidence="1">
    <location>
        <begin position="114"/>
        <end position="127"/>
    </location>
</feature>
<dbReference type="EMBL" id="CP088295">
    <property type="protein sequence ID" value="UUY01798.1"/>
    <property type="molecule type" value="Genomic_DNA"/>
</dbReference>
<evidence type="ECO:0000313" key="2">
    <source>
        <dbReference type="EMBL" id="UUY01798.1"/>
    </source>
</evidence>
<reference evidence="3" key="1">
    <citation type="submission" date="2021-11" db="EMBL/GenBank/DDBJ databases">
        <title>Cultivation dependent microbiological survey of springs from the worlds oldest radium mine currently devoted to the extraction of radon-saturated water.</title>
        <authorList>
            <person name="Kapinusova G."/>
            <person name="Smrhova T."/>
            <person name="Strejcek M."/>
            <person name="Suman J."/>
            <person name="Jani K."/>
            <person name="Pajer P."/>
            <person name="Uhlik O."/>
        </authorList>
    </citation>
    <scope>NUCLEOTIDE SEQUENCE [LARGE SCALE GENOMIC DNA]</scope>
    <source>
        <strain evidence="3">J379</strain>
    </source>
</reference>
<dbReference type="RefSeq" id="WP_353862346.1">
    <property type="nucleotide sequence ID" value="NZ_CP088295.1"/>
</dbReference>
<proteinExistence type="predicted"/>
<dbReference type="Proteomes" id="UP001058860">
    <property type="component" value="Chromosome"/>
</dbReference>
<name>A0ABY5PAT8_9ACTN</name>
<organism evidence="2 3">
    <name type="scientific">Svornostia abyssi</name>
    <dbReference type="NCBI Taxonomy" id="2898438"/>
    <lineage>
        <taxon>Bacteria</taxon>
        <taxon>Bacillati</taxon>
        <taxon>Actinomycetota</taxon>
        <taxon>Thermoleophilia</taxon>
        <taxon>Solirubrobacterales</taxon>
        <taxon>Baekduiaceae</taxon>
        <taxon>Svornostia</taxon>
    </lineage>
</organism>
<sequence>MTLNPSSGERFGDRRWIQVNVVDREGNATDVEWYVRSRRATMRKVVIHAYHWTDTGSTFLRSRTLPTGPREGDGTLVQHHDETMIWGIFYACVRPKRSSSPRGADRTEAGPGTSAATTALSGQSAGRQTVCTKPDLVHHFSMGFPPDLPGKIEVVQALPQRADGGYDNRITWTALNGVRFAPQGIKVFLGGTDKEDARVVPTGRTRGSYAFFQADDAPNPVAQIELAACSPPRDKRCPLRVHHRAKIGFNTGEPDVARLKVKQRQAGDHDALVAQWRARPGYVICEVQLMRKGLPVWLSHTQSGRHEERLDRDAKGEIRNPFEAVHITARRK</sequence>
<gene>
    <name evidence="2" type="ORF">LRS13_13800</name>
</gene>
<keyword evidence="3" id="KW-1185">Reference proteome</keyword>
<evidence type="ECO:0000256" key="1">
    <source>
        <dbReference type="SAM" id="MobiDB-lite"/>
    </source>
</evidence>
<protein>
    <submittedName>
        <fullName evidence="2">Uncharacterized protein</fullName>
    </submittedName>
</protein>
<evidence type="ECO:0000313" key="3">
    <source>
        <dbReference type="Proteomes" id="UP001058860"/>
    </source>
</evidence>
<feature type="region of interest" description="Disordered" evidence="1">
    <location>
        <begin position="99"/>
        <end position="127"/>
    </location>
</feature>
<accession>A0ABY5PAT8</accession>